<protein>
    <submittedName>
        <fullName evidence="4">Uncharacterized protein</fullName>
    </submittedName>
</protein>
<evidence type="ECO:0000313" key="5">
    <source>
        <dbReference type="Proteomes" id="UP001479436"/>
    </source>
</evidence>
<comment type="similarity">
    <text evidence="3">Belongs to the BRAT1 family.</text>
</comment>
<evidence type="ECO:0000256" key="3">
    <source>
        <dbReference type="ARBA" id="ARBA00061308"/>
    </source>
</evidence>
<dbReference type="EMBL" id="JASJQH010007533">
    <property type="protein sequence ID" value="KAK9707720.1"/>
    <property type="molecule type" value="Genomic_DNA"/>
</dbReference>
<dbReference type="PANTHER" id="PTHR21331:SF2">
    <property type="entry name" value="BRCA1-ASSOCIATED ATM ACTIVATOR 1"/>
    <property type="match status" value="1"/>
</dbReference>
<organism evidence="4 5">
    <name type="scientific">Basidiobolus ranarum</name>
    <dbReference type="NCBI Taxonomy" id="34480"/>
    <lineage>
        <taxon>Eukaryota</taxon>
        <taxon>Fungi</taxon>
        <taxon>Fungi incertae sedis</taxon>
        <taxon>Zoopagomycota</taxon>
        <taxon>Entomophthoromycotina</taxon>
        <taxon>Basidiobolomycetes</taxon>
        <taxon>Basidiobolales</taxon>
        <taxon>Basidiobolaceae</taxon>
        <taxon>Basidiobolus</taxon>
    </lineage>
</organism>
<evidence type="ECO:0000256" key="1">
    <source>
        <dbReference type="ARBA" id="ARBA00004496"/>
    </source>
</evidence>
<dbReference type="Gene3D" id="1.25.10.10">
    <property type="entry name" value="Leucine-rich Repeat Variant"/>
    <property type="match status" value="1"/>
</dbReference>
<dbReference type="InterPro" id="IPR026003">
    <property type="entry name" value="Cohesin_HEAT"/>
</dbReference>
<dbReference type="Pfam" id="PF12765">
    <property type="entry name" value="Cohesin_HEAT"/>
    <property type="match status" value="2"/>
</dbReference>
<keyword evidence="2" id="KW-0963">Cytoplasm</keyword>
<gene>
    <name evidence="4" type="ORF">K7432_010018</name>
</gene>
<dbReference type="InterPro" id="IPR011989">
    <property type="entry name" value="ARM-like"/>
</dbReference>
<dbReference type="Proteomes" id="UP001479436">
    <property type="component" value="Unassembled WGS sequence"/>
</dbReference>
<evidence type="ECO:0000313" key="4">
    <source>
        <dbReference type="EMBL" id="KAK9707720.1"/>
    </source>
</evidence>
<evidence type="ECO:0000256" key="2">
    <source>
        <dbReference type="ARBA" id="ARBA00022490"/>
    </source>
</evidence>
<dbReference type="InterPro" id="IPR016024">
    <property type="entry name" value="ARM-type_fold"/>
</dbReference>
<proteinExistence type="inferred from homology"/>
<dbReference type="PANTHER" id="PTHR21331">
    <property type="entry name" value="BRCA1-ASSOCIATED ATM ACTIVATOR 1"/>
    <property type="match status" value="1"/>
</dbReference>
<keyword evidence="5" id="KW-1185">Reference proteome</keyword>
<sequence length="385" mass="44461">MLSNSTFNQDQRILKHGLALLLQMFEHLEEHIDENKLTQVLRELLNILNDPGLSCHGVKLLLDTFKHFLKSPSIGKTILNNIGERLADVLESKCYDMNWDVRDTTLEFFGELFSENCQNGIELILSHQLLKMVMEKVVDSEPYVRASAVQTLGAAVKNPSGWSDLHLHDGIRNLLGKIPGLLVDTEAFVRRAVLDLITCLISSRQYTRLFFTSEEAKEPVLNHTLLTKLLDDCDWEIRVRGVKFLYELWMVCWNEQEYRNKRDTSEPVNWFFEVKADKLFLEAINDSSRLVRGESLLAIRKILEASRLTTTDASTETKKRDIQDIQDLMHSDFLEKLRKIDLSRLEDSVEVEHLFKEALENDTVDSETMMETDQPNIGNNILECY</sequence>
<reference evidence="4 5" key="1">
    <citation type="submission" date="2023-04" db="EMBL/GenBank/DDBJ databases">
        <title>Genome of Basidiobolus ranarum AG-B5.</title>
        <authorList>
            <person name="Stajich J.E."/>
            <person name="Carter-House D."/>
            <person name="Gryganskyi A."/>
        </authorList>
    </citation>
    <scope>NUCLEOTIDE SEQUENCE [LARGE SCALE GENOMIC DNA]</scope>
    <source>
        <strain evidence="4 5">AG-B5</strain>
    </source>
</reference>
<dbReference type="InterPro" id="IPR038904">
    <property type="entry name" value="BRAT1"/>
</dbReference>
<accession>A0ABR2VWA8</accession>
<comment type="subcellular location">
    <subcellularLocation>
        <location evidence="1">Cytoplasm</location>
    </subcellularLocation>
</comment>
<dbReference type="SUPFAM" id="SSF48371">
    <property type="entry name" value="ARM repeat"/>
    <property type="match status" value="1"/>
</dbReference>
<comment type="caution">
    <text evidence="4">The sequence shown here is derived from an EMBL/GenBank/DDBJ whole genome shotgun (WGS) entry which is preliminary data.</text>
</comment>
<name>A0ABR2VWA8_9FUNG</name>